<name>A0AC34RAA7_9BILA</name>
<dbReference type="WBParaSite" id="JU765_v2.g4927.t1">
    <property type="protein sequence ID" value="JU765_v2.g4927.t1"/>
    <property type="gene ID" value="JU765_v2.g4927"/>
</dbReference>
<protein>
    <submittedName>
        <fullName evidence="2">Uracil phosphoribosyltransferase</fullName>
    </submittedName>
</protein>
<evidence type="ECO:0000313" key="1">
    <source>
        <dbReference type="Proteomes" id="UP000887576"/>
    </source>
</evidence>
<dbReference type="Proteomes" id="UP000887576">
    <property type="component" value="Unplaced"/>
</dbReference>
<proteinExistence type="predicted"/>
<sequence length="246" mass="28015">MSMTSSSDVRSFSETPEDSEQISHHASPGESPSYRAGSVESSGESITAFENVILLEQTDSLRELHTILRNKNTPNSDFVFNADRLIRLVVEEGLEQLPFENCEVETPNSAIFHGIKFIRGNCAIALSRAGEAMEFAVRQCCRSIRIGKILIDEKNKVLYSRLMPDIRNRRVLLLYPLLHTGSALVQAIRELINKRVNEENIYLLSMFSTFHGIRRVHKYFPLVTIITSEINDDIPYHFTMKYFGTN</sequence>
<organism evidence="1 2">
    <name type="scientific">Panagrolaimus sp. JU765</name>
    <dbReference type="NCBI Taxonomy" id="591449"/>
    <lineage>
        <taxon>Eukaryota</taxon>
        <taxon>Metazoa</taxon>
        <taxon>Ecdysozoa</taxon>
        <taxon>Nematoda</taxon>
        <taxon>Chromadorea</taxon>
        <taxon>Rhabditida</taxon>
        <taxon>Tylenchina</taxon>
        <taxon>Panagrolaimomorpha</taxon>
        <taxon>Panagrolaimoidea</taxon>
        <taxon>Panagrolaimidae</taxon>
        <taxon>Panagrolaimus</taxon>
    </lineage>
</organism>
<evidence type="ECO:0000313" key="2">
    <source>
        <dbReference type="WBParaSite" id="JU765_v2.g4927.t1"/>
    </source>
</evidence>
<accession>A0AC34RAA7</accession>
<reference evidence="2" key="1">
    <citation type="submission" date="2022-11" db="UniProtKB">
        <authorList>
            <consortium name="WormBaseParasite"/>
        </authorList>
    </citation>
    <scope>IDENTIFICATION</scope>
</reference>